<sequence length="133" mass="14554">MSLTTDRPYVRVGDITFDLNGSRTLPEVEIDGGQRRKTKEPIGEDAPVVVQILGPKAKEVTITGLCSKAEAGRVDDLDQEPVVTVRSDRFSGEANPHTTNTYQAEGINDDGFSEYRFRIELTEIVGGASVQRS</sequence>
<evidence type="ECO:0000313" key="2">
    <source>
        <dbReference type="Proteomes" id="UP000198775"/>
    </source>
</evidence>
<name>A0A1H8S083_9EURY</name>
<dbReference type="AlphaFoldDB" id="A0A1H8S083"/>
<protein>
    <recommendedName>
        <fullName evidence="3">Phage tail tube protein</fullName>
    </recommendedName>
</protein>
<keyword evidence="2" id="KW-1185">Reference proteome</keyword>
<reference evidence="2" key="1">
    <citation type="submission" date="2016-10" db="EMBL/GenBank/DDBJ databases">
        <authorList>
            <person name="Varghese N."/>
            <person name="Submissions S."/>
        </authorList>
    </citation>
    <scope>NUCLEOTIDE SEQUENCE [LARGE SCALE GENOMIC DNA]</scope>
    <source>
        <strain evidence="2">IBRC-M 10043</strain>
    </source>
</reference>
<organism evidence="1 2">
    <name type="scientific">Halorientalis persicus</name>
    <dbReference type="NCBI Taxonomy" id="1367881"/>
    <lineage>
        <taxon>Archaea</taxon>
        <taxon>Methanobacteriati</taxon>
        <taxon>Methanobacteriota</taxon>
        <taxon>Stenosarchaea group</taxon>
        <taxon>Halobacteria</taxon>
        <taxon>Halobacteriales</taxon>
        <taxon>Haloarculaceae</taxon>
        <taxon>Halorientalis</taxon>
    </lineage>
</organism>
<dbReference type="Proteomes" id="UP000198775">
    <property type="component" value="Unassembled WGS sequence"/>
</dbReference>
<evidence type="ECO:0000313" key="1">
    <source>
        <dbReference type="EMBL" id="SEO71758.1"/>
    </source>
</evidence>
<gene>
    <name evidence="1" type="ORF">SAMN05216388_101792</name>
</gene>
<dbReference type="EMBL" id="FOCX01000017">
    <property type="protein sequence ID" value="SEO71758.1"/>
    <property type="molecule type" value="Genomic_DNA"/>
</dbReference>
<proteinExistence type="predicted"/>
<evidence type="ECO:0008006" key="3">
    <source>
        <dbReference type="Google" id="ProtNLM"/>
    </source>
</evidence>
<dbReference type="RefSeq" id="WP_092662119.1">
    <property type="nucleotide sequence ID" value="NZ_FOCX01000017.1"/>
</dbReference>
<accession>A0A1H8S083</accession>